<feature type="domain" description="Disease resistance protein winged helix" evidence="7">
    <location>
        <begin position="48"/>
        <end position="107"/>
    </location>
</feature>
<evidence type="ECO:0000313" key="8">
    <source>
        <dbReference type="EMBL" id="KAK4718255.1"/>
    </source>
</evidence>
<dbReference type="PANTHER" id="PTHR23155">
    <property type="entry name" value="DISEASE RESISTANCE PROTEIN RP"/>
    <property type="match status" value="1"/>
</dbReference>
<proteinExistence type="inferred from homology"/>
<accession>A0AAV9KXT3</accession>
<dbReference type="AlphaFoldDB" id="A0AAV9KXT3"/>
<dbReference type="FunFam" id="1.10.10.10:FF:000322">
    <property type="entry name" value="Probable disease resistance protein At1g63360"/>
    <property type="match status" value="1"/>
</dbReference>
<evidence type="ECO:0000256" key="4">
    <source>
        <dbReference type="ARBA" id="ARBA00022741"/>
    </source>
</evidence>
<dbReference type="GO" id="GO:0005524">
    <property type="term" value="F:ATP binding"/>
    <property type="evidence" value="ECO:0007669"/>
    <property type="project" value="UniProtKB-KW"/>
</dbReference>
<reference evidence="8 9" key="1">
    <citation type="submission" date="2023-10" db="EMBL/GenBank/DDBJ databases">
        <title>Genome-Wide Identification Analysis in wild type Solanum Pinnatisectum Reveals Some Genes Defensing Phytophthora Infestans.</title>
        <authorList>
            <person name="Sun C."/>
        </authorList>
    </citation>
    <scope>NUCLEOTIDE SEQUENCE [LARGE SCALE GENOMIC DNA]</scope>
    <source>
        <strain evidence="8">LQN</strain>
        <tissue evidence="8">Leaf</tissue>
    </source>
</reference>
<dbReference type="Proteomes" id="UP001311915">
    <property type="component" value="Unassembled WGS sequence"/>
</dbReference>
<evidence type="ECO:0000256" key="5">
    <source>
        <dbReference type="ARBA" id="ARBA00022821"/>
    </source>
</evidence>
<keyword evidence="4" id="KW-0547">Nucleotide-binding</keyword>
<comment type="caution">
    <text evidence="8">The sequence shown here is derived from an EMBL/GenBank/DDBJ whole genome shotgun (WGS) entry which is preliminary data.</text>
</comment>
<dbReference type="InterPro" id="IPR058922">
    <property type="entry name" value="WHD_DRP"/>
</dbReference>
<dbReference type="InterPro" id="IPR036388">
    <property type="entry name" value="WH-like_DNA-bd_sf"/>
</dbReference>
<protein>
    <recommendedName>
        <fullName evidence="7">Disease resistance protein winged helix domain-containing protein</fullName>
    </recommendedName>
</protein>
<gene>
    <name evidence="8" type="ORF">R3W88_016593</name>
</gene>
<evidence type="ECO:0000256" key="2">
    <source>
        <dbReference type="ARBA" id="ARBA00022614"/>
    </source>
</evidence>
<evidence type="ECO:0000259" key="7">
    <source>
        <dbReference type="Pfam" id="PF23559"/>
    </source>
</evidence>
<dbReference type="PANTHER" id="PTHR23155:SF1228">
    <property type="entry name" value="NB-ARC DOMAIN CONTAINING PROTEIN, EXPRESSED"/>
    <property type="match status" value="1"/>
</dbReference>
<keyword evidence="9" id="KW-1185">Reference proteome</keyword>
<keyword evidence="3" id="KW-0677">Repeat</keyword>
<evidence type="ECO:0000256" key="1">
    <source>
        <dbReference type="ARBA" id="ARBA00008894"/>
    </source>
</evidence>
<evidence type="ECO:0000313" key="9">
    <source>
        <dbReference type="Proteomes" id="UP001311915"/>
    </source>
</evidence>
<name>A0AAV9KXT3_9SOLN</name>
<dbReference type="InterPro" id="IPR044974">
    <property type="entry name" value="Disease_R_plants"/>
</dbReference>
<dbReference type="Pfam" id="PF23559">
    <property type="entry name" value="WHD_DRP"/>
    <property type="match status" value="1"/>
</dbReference>
<keyword evidence="6" id="KW-0067">ATP-binding</keyword>
<evidence type="ECO:0000256" key="6">
    <source>
        <dbReference type="ARBA" id="ARBA00022840"/>
    </source>
</evidence>
<organism evidence="8 9">
    <name type="scientific">Solanum pinnatisectum</name>
    <name type="common">tansyleaf nightshade</name>
    <dbReference type="NCBI Taxonomy" id="50273"/>
    <lineage>
        <taxon>Eukaryota</taxon>
        <taxon>Viridiplantae</taxon>
        <taxon>Streptophyta</taxon>
        <taxon>Embryophyta</taxon>
        <taxon>Tracheophyta</taxon>
        <taxon>Spermatophyta</taxon>
        <taxon>Magnoliopsida</taxon>
        <taxon>eudicotyledons</taxon>
        <taxon>Gunneridae</taxon>
        <taxon>Pentapetalae</taxon>
        <taxon>asterids</taxon>
        <taxon>lamiids</taxon>
        <taxon>Solanales</taxon>
        <taxon>Solanaceae</taxon>
        <taxon>Solanoideae</taxon>
        <taxon>Solaneae</taxon>
        <taxon>Solanum</taxon>
    </lineage>
</organism>
<keyword evidence="2" id="KW-0433">Leucine-rich repeat</keyword>
<evidence type="ECO:0000256" key="3">
    <source>
        <dbReference type="ARBA" id="ARBA00022737"/>
    </source>
</evidence>
<sequence length="123" mass="13889">MEASWLCEVKNSLISYLGESEGCSLSIMKLSYNNLLDYLKPCLLYMGMYPEDARIPVSKLISLWIEEGFVQNIESGILIEEATEGYLTKLISNNLAIVSEREYNGKVKLLIASFNLWIGREVG</sequence>
<keyword evidence="5" id="KW-0611">Plant defense</keyword>
<dbReference type="EMBL" id="JAWPEI010000008">
    <property type="protein sequence ID" value="KAK4718255.1"/>
    <property type="molecule type" value="Genomic_DNA"/>
</dbReference>
<comment type="similarity">
    <text evidence="1">Belongs to the disease resistance NB-LRR family.</text>
</comment>
<dbReference type="Gene3D" id="1.10.10.10">
    <property type="entry name" value="Winged helix-like DNA-binding domain superfamily/Winged helix DNA-binding domain"/>
    <property type="match status" value="1"/>
</dbReference>
<dbReference type="GO" id="GO:0098542">
    <property type="term" value="P:defense response to other organism"/>
    <property type="evidence" value="ECO:0007669"/>
    <property type="project" value="TreeGrafter"/>
</dbReference>